<dbReference type="PANTHER" id="PTHR43133">
    <property type="entry name" value="RNA POLYMERASE ECF-TYPE SIGMA FACTO"/>
    <property type="match status" value="1"/>
</dbReference>
<dbReference type="InterPro" id="IPR039425">
    <property type="entry name" value="RNA_pol_sigma-70-like"/>
</dbReference>
<keyword evidence="6" id="KW-1185">Reference proteome</keyword>
<evidence type="ECO:0000259" key="4">
    <source>
        <dbReference type="Pfam" id="PF04542"/>
    </source>
</evidence>
<evidence type="ECO:0000313" key="5">
    <source>
        <dbReference type="EMBL" id="AFK05490.1"/>
    </source>
</evidence>
<dbReference type="PANTHER" id="PTHR43133:SF46">
    <property type="entry name" value="RNA POLYMERASE SIGMA-70 FACTOR ECF SUBFAMILY"/>
    <property type="match status" value="1"/>
</dbReference>
<geneLocation type="plasmid" evidence="5 6">
    <name>pEMTOL01</name>
</geneLocation>
<accession>A0ABN4AS66</accession>
<dbReference type="Proteomes" id="UP000002875">
    <property type="component" value="Plasmid pEMTOL01"/>
</dbReference>
<keyword evidence="3" id="KW-0804">Transcription</keyword>
<keyword evidence="2" id="KW-0731">Sigma factor</keyword>
<dbReference type="EMBL" id="CP002962">
    <property type="protein sequence ID" value="AFK05490.1"/>
    <property type="molecule type" value="Genomic_DNA"/>
</dbReference>
<dbReference type="InterPro" id="IPR013325">
    <property type="entry name" value="RNA_pol_sigma_r2"/>
</dbReference>
<protein>
    <submittedName>
        <fullName evidence="5">RNA polymerase sigma factor, sigma-70 family</fullName>
    </submittedName>
</protein>
<feature type="domain" description="RNA polymerase sigma-70 region 2" evidence="4">
    <location>
        <begin position="21"/>
        <end position="88"/>
    </location>
</feature>
<dbReference type="SUPFAM" id="SSF88946">
    <property type="entry name" value="Sigma2 domain of RNA polymerase sigma factors"/>
    <property type="match status" value="1"/>
</dbReference>
<keyword evidence="1" id="KW-0805">Transcription regulation</keyword>
<dbReference type="Gene3D" id="1.10.1740.10">
    <property type="match status" value="1"/>
</dbReference>
<sequence>MTKNNIISDLKTENNFAFGELYREYFAVVKRFILNNNGSEVDAQDVFQDTMLILLEKLRNDDFVLTASMKTYIMAIAKHLWLKKIRDAVQIIEISDNHHQSFFEEITVSIEQEKTYMDKLQYYMTKITDHCNRLLHDMFFKNKSIEEIQQQYGYSTKHNAQNQKHKCIEQIRKVKEQKNE</sequence>
<reference evidence="5 6" key="1">
    <citation type="submission" date="2011-07" db="EMBL/GenBank/DDBJ databases">
        <title>The complete genome of plasmid 1 of Emticicia oligotrophica DSM 17448.</title>
        <authorList>
            <consortium name="US DOE Joint Genome Institute (JGI-PGF)"/>
            <person name="Lucas S."/>
            <person name="Han J."/>
            <person name="Lapidus A."/>
            <person name="Bruce D."/>
            <person name="Goodwin L."/>
            <person name="Pitluck S."/>
            <person name="Peters L."/>
            <person name="Kyrpides N."/>
            <person name="Mavromatis K."/>
            <person name="Ivanova N."/>
            <person name="Ovchinnikova G."/>
            <person name="Teshima H."/>
            <person name="Detter J.C."/>
            <person name="Tapia R."/>
            <person name="Han C."/>
            <person name="Land M."/>
            <person name="Hauser L."/>
            <person name="Markowitz V."/>
            <person name="Cheng J.-F."/>
            <person name="Hugenholtz P."/>
            <person name="Woyke T."/>
            <person name="Wu D."/>
            <person name="Tindall B."/>
            <person name="Pomrenke H."/>
            <person name="Brambilla E."/>
            <person name="Klenk H.-P."/>
            <person name="Eisen J.A."/>
        </authorList>
    </citation>
    <scope>NUCLEOTIDE SEQUENCE [LARGE SCALE GENOMIC DNA]</scope>
    <source>
        <strain evidence="6">DSM 17448 / GPTSA100-15</strain>
        <plasmid evidence="5 6">pEMTOL01</plasmid>
    </source>
</reference>
<evidence type="ECO:0000256" key="1">
    <source>
        <dbReference type="ARBA" id="ARBA00023015"/>
    </source>
</evidence>
<organism evidence="5 6">
    <name type="scientific">Emticicia oligotrophica (strain DSM 17448 / CIP 109782 / MTCC 6937 / GPTSA100-15)</name>
    <dbReference type="NCBI Taxonomy" id="929562"/>
    <lineage>
        <taxon>Bacteria</taxon>
        <taxon>Pseudomonadati</taxon>
        <taxon>Bacteroidota</taxon>
        <taxon>Cytophagia</taxon>
        <taxon>Cytophagales</taxon>
        <taxon>Leadbetterellaceae</taxon>
        <taxon>Emticicia</taxon>
    </lineage>
</organism>
<dbReference type="InterPro" id="IPR007627">
    <property type="entry name" value="RNA_pol_sigma70_r2"/>
</dbReference>
<proteinExistence type="predicted"/>
<evidence type="ECO:0000256" key="2">
    <source>
        <dbReference type="ARBA" id="ARBA00023082"/>
    </source>
</evidence>
<evidence type="ECO:0000313" key="6">
    <source>
        <dbReference type="Proteomes" id="UP000002875"/>
    </source>
</evidence>
<evidence type="ECO:0000256" key="3">
    <source>
        <dbReference type="ARBA" id="ARBA00023163"/>
    </source>
</evidence>
<keyword evidence="5" id="KW-0614">Plasmid</keyword>
<gene>
    <name evidence="5" type="ordered locus">Emtol_0218</name>
</gene>
<dbReference type="Pfam" id="PF04542">
    <property type="entry name" value="Sigma70_r2"/>
    <property type="match status" value="1"/>
</dbReference>
<name>A0ABN4AS66_EMTOG</name>
<dbReference type="RefSeq" id="WP_015026236.1">
    <property type="nucleotide sequence ID" value="NC_018742.1"/>
</dbReference>